<keyword evidence="3" id="KW-1185">Reference proteome</keyword>
<feature type="compositionally biased region" description="Polar residues" evidence="1">
    <location>
        <begin position="99"/>
        <end position="108"/>
    </location>
</feature>
<proteinExistence type="predicted"/>
<reference evidence="3" key="2">
    <citation type="journal article" date="2013" name="Stand. Genomic Sci.">
        <title>Complete genome sequence of Desulfocapsa sulfexigens, a marine deltaproteobacterium specialized in disproportionating inorganic sulfur compounds.</title>
        <authorList>
            <person name="Finster K.W."/>
            <person name="Kjeldsen K.U."/>
            <person name="Kube M."/>
            <person name="Reinhardt R."/>
            <person name="Mussmann M."/>
            <person name="Amann R."/>
            <person name="Schreiber L."/>
        </authorList>
    </citation>
    <scope>NUCLEOTIDE SEQUENCE [LARGE SCALE GENOMIC DNA]</scope>
    <source>
        <strain evidence="3">DSM 10523 / SB164P1</strain>
    </source>
</reference>
<dbReference type="AlphaFoldDB" id="M1WQW6"/>
<dbReference type="Proteomes" id="UP000011724">
    <property type="component" value="Chromosome"/>
</dbReference>
<protein>
    <submittedName>
        <fullName evidence="2">Uncharacterized protein</fullName>
    </submittedName>
</protein>
<dbReference type="PATRIC" id="fig|879567.3.peg.2114"/>
<dbReference type="eggNOG" id="ENOG503180R">
    <property type="taxonomic scope" value="Bacteria"/>
</dbReference>
<evidence type="ECO:0000313" key="2">
    <source>
        <dbReference type="EMBL" id="CCH49224.1"/>
    </source>
</evidence>
<dbReference type="RefSeq" id="WP_015415268.1">
    <property type="nucleotide sequence ID" value="NC_020409.1"/>
</dbReference>
<dbReference type="KEGG" id="dpi:BN4_11989"/>
<evidence type="ECO:0000313" key="3">
    <source>
        <dbReference type="Proteomes" id="UP000011724"/>
    </source>
</evidence>
<reference evidence="2 3" key="1">
    <citation type="journal article" date="2013" name="PLoS ONE">
        <title>The first genomic and proteomic characterization of a deep-sea sulfate reducer: insights into the piezophilic lifestyle of Desulfovibrio piezophilus.</title>
        <authorList>
            <person name="Pradel N."/>
            <person name="Ji B."/>
            <person name="Gimenez G."/>
            <person name="Talla E."/>
            <person name="Lenoble P."/>
            <person name="Garel M."/>
            <person name="Tamburini C."/>
            <person name="Fourquet P."/>
            <person name="Lebrun R."/>
            <person name="Bertin P."/>
            <person name="Denis Y."/>
            <person name="Pophillat M."/>
            <person name="Barbe V."/>
            <person name="Ollivier B."/>
            <person name="Dolla A."/>
        </authorList>
    </citation>
    <scope>NUCLEOTIDE SEQUENCE [LARGE SCALE GENOMIC DNA]</scope>
    <source>
        <strain evidence="3">DSM 10523 / SB164P1</strain>
    </source>
</reference>
<dbReference type="EMBL" id="FO203427">
    <property type="protein sequence ID" value="CCH49224.1"/>
    <property type="molecule type" value="Genomic_DNA"/>
</dbReference>
<dbReference type="OrthoDB" id="5456720at2"/>
<dbReference type="BioCyc" id="DPIE1322246:BN4_RS10000-MONOMER"/>
<gene>
    <name evidence="2" type="ordered locus">BN4_11989</name>
</gene>
<dbReference type="HOGENOM" id="CLU_1861974_0_0_7"/>
<sequence>MRINSHASEQYSKNIAAEKPVETKRTEPQASVKTTSFGFRLGKFGLDFESSSTVLDPSLSRDVSDREQTEKSFDAAREVETLRAQIGTEGADYRDLSPPSETTSRPSQYQVKNAMTAYAKSTEDILPPPGNMLAAVV</sequence>
<accession>M1WQW6</accession>
<feature type="region of interest" description="Disordered" evidence="1">
    <location>
        <begin position="1"/>
        <end position="30"/>
    </location>
</feature>
<evidence type="ECO:0000256" key="1">
    <source>
        <dbReference type="SAM" id="MobiDB-lite"/>
    </source>
</evidence>
<feature type="region of interest" description="Disordered" evidence="1">
    <location>
        <begin position="86"/>
        <end position="108"/>
    </location>
</feature>
<organism evidence="2 3">
    <name type="scientific">Pseudodesulfovibrio piezophilus (strain DSM 21447 / JCM 15486 / C1TLV30)</name>
    <name type="common">Desulfovibrio piezophilus</name>
    <dbReference type="NCBI Taxonomy" id="1322246"/>
    <lineage>
        <taxon>Bacteria</taxon>
        <taxon>Pseudomonadati</taxon>
        <taxon>Thermodesulfobacteriota</taxon>
        <taxon>Desulfovibrionia</taxon>
        <taxon>Desulfovibrionales</taxon>
        <taxon>Desulfovibrionaceae</taxon>
    </lineage>
</organism>
<name>M1WQW6_PSEP2</name>
<feature type="compositionally biased region" description="Polar residues" evidence="1">
    <location>
        <begin position="1"/>
        <end position="13"/>
    </location>
</feature>